<dbReference type="PANTHER" id="PTHR31232">
    <property type="match status" value="1"/>
</dbReference>
<keyword evidence="3 6" id="KW-0713">Self-incompatibility</keyword>
<dbReference type="GO" id="GO:0060320">
    <property type="term" value="P:rejection of self pollen"/>
    <property type="evidence" value="ECO:0007669"/>
    <property type="project" value="UniProtKB-KW"/>
</dbReference>
<dbReference type="GO" id="GO:0005576">
    <property type="term" value="C:extracellular region"/>
    <property type="evidence" value="ECO:0007669"/>
    <property type="project" value="UniProtKB-SubCell"/>
</dbReference>
<comment type="subcellular location">
    <subcellularLocation>
        <location evidence="1 6">Secreted</location>
    </subcellularLocation>
</comment>
<accession>A0AAV2CA63</accession>
<evidence type="ECO:0000256" key="2">
    <source>
        <dbReference type="ARBA" id="ARBA00005581"/>
    </source>
</evidence>
<dbReference type="EMBL" id="OZ034813">
    <property type="protein sequence ID" value="CAL1353397.1"/>
    <property type="molecule type" value="Genomic_DNA"/>
</dbReference>
<evidence type="ECO:0000313" key="8">
    <source>
        <dbReference type="Proteomes" id="UP001497516"/>
    </source>
</evidence>
<keyword evidence="4 6" id="KW-0964">Secreted</keyword>
<evidence type="ECO:0000256" key="1">
    <source>
        <dbReference type="ARBA" id="ARBA00004613"/>
    </source>
</evidence>
<feature type="chain" id="PRO_5043097125" description="S-protein homolog" evidence="6">
    <location>
        <begin position="20"/>
        <end position="150"/>
    </location>
</feature>
<reference evidence="7 8" key="1">
    <citation type="submission" date="2024-04" db="EMBL/GenBank/DDBJ databases">
        <authorList>
            <person name="Fracassetti M."/>
        </authorList>
    </citation>
    <scope>NUCLEOTIDE SEQUENCE [LARGE SCALE GENOMIC DNA]</scope>
</reference>
<dbReference type="Proteomes" id="UP001497516">
    <property type="component" value="Chromosome 1"/>
</dbReference>
<name>A0AAV2CA63_9ROSI</name>
<dbReference type="Pfam" id="PF05938">
    <property type="entry name" value="Self-incomp_S1"/>
    <property type="match status" value="1"/>
</dbReference>
<dbReference type="PANTHER" id="PTHR31232:SF43">
    <property type="entry name" value="S-PROTEIN HOMOLOG 29-RELATED"/>
    <property type="match status" value="1"/>
</dbReference>
<feature type="signal peptide" evidence="6">
    <location>
        <begin position="1"/>
        <end position="19"/>
    </location>
</feature>
<proteinExistence type="inferred from homology"/>
<protein>
    <recommendedName>
        <fullName evidence="6">S-protein homolog</fullName>
    </recommendedName>
</protein>
<dbReference type="AlphaFoldDB" id="A0AAV2CA63"/>
<evidence type="ECO:0000256" key="4">
    <source>
        <dbReference type="ARBA" id="ARBA00022525"/>
    </source>
</evidence>
<keyword evidence="8" id="KW-1185">Reference proteome</keyword>
<dbReference type="InterPro" id="IPR010264">
    <property type="entry name" value="Self-incomp_S1"/>
</dbReference>
<sequence>MKRGRAVLIMKLIFVVCTAIMNDVATAKGDHADRILPLKKKMTVINGLEGNLQLTVHCKSKDDDLGVRVLGPGQSFYFKFWTCVFASTLFHCSFEWPGSGGIHRFDIYDDRHDYLDCAYCERLVKPSGVCKYTGRTKKFDRCFHWKNESM</sequence>
<gene>
    <name evidence="7" type="ORF">LTRI10_LOCUS1299</name>
</gene>
<keyword evidence="5 6" id="KW-0732">Signal</keyword>
<comment type="similarity">
    <text evidence="2 6">Belongs to the plant self-incompatibility (S1) protein family.</text>
</comment>
<evidence type="ECO:0000256" key="6">
    <source>
        <dbReference type="RuleBase" id="RU367044"/>
    </source>
</evidence>
<organism evidence="7 8">
    <name type="scientific">Linum trigynum</name>
    <dbReference type="NCBI Taxonomy" id="586398"/>
    <lineage>
        <taxon>Eukaryota</taxon>
        <taxon>Viridiplantae</taxon>
        <taxon>Streptophyta</taxon>
        <taxon>Embryophyta</taxon>
        <taxon>Tracheophyta</taxon>
        <taxon>Spermatophyta</taxon>
        <taxon>Magnoliopsida</taxon>
        <taxon>eudicotyledons</taxon>
        <taxon>Gunneridae</taxon>
        <taxon>Pentapetalae</taxon>
        <taxon>rosids</taxon>
        <taxon>fabids</taxon>
        <taxon>Malpighiales</taxon>
        <taxon>Linaceae</taxon>
        <taxon>Linum</taxon>
    </lineage>
</organism>
<evidence type="ECO:0000313" key="7">
    <source>
        <dbReference type="EMBL" id="CAL1353397.1"/>
    </source>
</evidence>
<evidence type="ECO:0000256" key="3">
    <source>
        <dbReference type="ARBA" id="ARBA00022471"/>
    </source>
</evidence>
<evidence type="ECO:0000256" key="5">
    <source>
        <dbReference type="ARBA" id="ARBA00022729"/>
    </source>
</evidence>